<dbReference type="OrthoDB" id="9766061at2"/>
<feature type="region of interest" description="Disordered" evidence="1">
    <location>
        <begin position="425"/>
        <end position="453"/>
    </location>
</feature>
<evidence type="ECO:0008006" key="4">
    <source>
        <dbReference type="Google" id="ProtNLM"/>
    </source>
</evidence>
<evidence type="ECO:0000256" key="1">
    <source>
        <dbReference type="SAM" id="MobiDB-lite"/>
    </source>
</evidence>
<dbReference type="Proteomes" id="UP000027931">
    <property type="component" value="Unassembled WGS sequence"/>
</dbReference>
<dbReference type="RefSeq" id="WP_038083872.1">
    <property type="nucleotide sequence ID" value="NZ_JMIR01000002.1"/>
</dbReference>
<name>A0A074LRL5_9BACL</name>
<comment type="caution">
    <text evidence="2">The sequence shown here is derived from an EMBL/GenBank/DDBJ whole genome shotgun (WGS) entry which is preliminary data.</text>
</comment>
<reference evidence="2 3" key="1">
    <citation type="journal article" date="2013" name="Int. J. Syst. Evol. Microbiol.">
        <title>Tumebacillus flagellatus sp. nov., an alpha-amylase/pullulanase-producing bacterium isolated from cassava wastewater.</title>
        <authorList>
            <person name="Wang Q."/>
            <person name="Xie N."/>
            <person name="Qin Y."/>
            <person name="Shen N."/>
            <person name="Zhu J."/>
            <person name="Mi H."/>
            <person name="Huang R."/>
        </authorList>
    </citation>
    <scope>NUCLEOTIDE SEQUENCE [LARGE SCALE GENOMIC DNA]</scope>
    <source>
        <strain evidence="2 3">GST4</strain>
    </source>
</reference>
<evidence type="ECO:0000313" key="3">
    <source>
        <dbReference type="Proteomes" id="UP000027931"/>
    </source>
</evidence>
<dbReference type="STRING" id="1157490.EL26_01890"/>
<dbReference type="eggNOG" id="COG2887">
    <property type="taxonomic scope" value="Bacteria"/>
</dbReference>
<accession>A0A074LRL5</accession>
<dbReference type="Pfam" id="PF10926">
    <property type="entry name" value="DUF2800"/>
    <property type="match status" value="1"/>
</dbReference>
<dbReference type="InterPro" id="IPR021229">
    <property type="entry name" value="DUF2800"/>
</dbReference>
<evidence type="ECO:0000313" key="2">
    <source>
        <dbReference type="EMBL" id="KEO84786.1"/>
    </source>
</evidence>
<dbReference type="AlphaFoldDB" id="A0A074LRL5"/>
<dbReference type="Gene3D" id="3.90.320.10">
    <property type="match status" value="1"/>
</dbReference>
<organism evidence="2 3">
    <name type="scientific">Tumebacillus flagellatus</name>
    <dbReference type="NCBI Taxonomy" id="1157490"/>
    <lineage>
        <taxon>Bacteria</taxon>
        <taxon>Bacillati</taxon>
        <taxon>Bacillota</taxon>
        <taxon>Bacilli</taxon>
        <taxon>Bacillales</taxon>
        <taxon>Alicyclobacillaceae</taxon>
        <taxon>Tumebacillus</taxon>
    </lineage>
</organism>
<dbReference type="EMBL" id="JMIR01000002">
    <property type="protein sequence ID" value="KEO84786.1"/>
    <property type="molecule type" value="Genomic_DNA"/>
</dbReference>
<gene>
    <name evidence="2" type="ORF">EL26_01890</name>
</gene>
<dbReference type="InterPro" id="IPR011604">
    <property type="entry name" value="PDDEXK-like_dom_sf"/>
</dbReference>
<sequence length="453" mass="50357">MTTTQPAHAERAHALLGASSAPRWINCPPSARLTEHHEESRSEYAEEGTAAHELSELYLRQRITLCDSEARADLNASIKAFQLGNRFYGPEMENAVQEYVAVVEERFLEAKARSADAIVQLEERLDYSEWVPEGFGTGDVVIIADGVLEIIDLKYGKGVPVSAVGNYQMKLYGLGAWSAFNWLYDIREIRMTIVQPRLDSVSTDVIGIDELLAWADTVVKPAAEEAWAGKGTYKAGEHCRWCKAKGNCRARADANMEALAYEFKEPALLDLEEIGSILFVAEQLSAWAKDVAEFAHDQAVKGQKIPQWKLVEGRSNRKITNKEVAVARFESAEIEPEKYLKTELCGIGDLEKKIGKKEVAELLEFYEGQTLVAKDDCLNNFTKGQEVEVCEVMGDQIVLDGVARLDRKTVRANFEGVGLIQKPPGKPVLVPETDKRPELNSVEGDFAGEEFDV</sequence>
<proteinExistence type="predicted"/>
<protein>
    <recommendedName>
        <fullName evidence="4">DUF2800 domain-containing protein</fullName>
    </recommendedName>
</protein>
<keyword evidence="3" id="KW-1185">Reference proteome</keyword>